<organism evidence="2 3">
    <name type="scientific">Rhizopus stolonifer</name>
    <name type="common">Rhizopus nigricans</name>
    <dbReference type="NCBI Taxonomy" id="4846"/>
    <lineage>
        <taxon>Eukaryota</taxon>
        <taxon>Fungi</taxon>
        <taxon>Fungi incertae sedis</taxon>
        <taxon>Mucoromycota</taxon>
        <taxon>Mucoromycotina</taxon>
        <taxon>Mucoromycetes</taxon>
        <taxon>Mucorales</taxon>
        <taxon>Mucorineae</taxon>
        <taxon>Rhizopodaceae</taxon>
        <taxon>Rhizopus</taxon>
    </lineage>
</organism>
<accession>A0A367IT65</accession>
<reference evidence="2 3" key="1">
    <citation type="journal article" date="2018" name="G3 (Bethesda)">
        <title>Phylogenetic and Phylogenomic Definition of Rhizopus Species.</title>
        <authorList>
            <person name="Gryganskyi A.P."/>
            <person name="Golan J."/>
            <person name="Dolatabadi S."/>
            <person name="Mondo S."/>
            <person name="Robb S."/>
            <person name="Idnurm A."/>
            <person name="Muszewska A."/>
            <person name="Steczkiewicz K."/>
            <person name="Masonjones S."/>
            <person name="Liao H.L."/>
            <person name="Gajdeczka M.T."/>
            <person name="Anike F."/>
            <person name="Vuek A."/>
            <person name="Anishchenko I.M."/>
            <person name="Voigt K."/>
            <person name="de Hoog G.S."/>
            <person name="Smith M.E."/>
            <person name="Heitman J."/>
            <person name="Vilgalys R."/>
            <person name="Stajich J.E."/>
        </authorList>
    </citation>
    <scope>NUCLEOTIDE SEQUENCE [LARGE SCALE GENOMIC DNA]</scope>
    <source>
        <strain evidence="2 3">LSU 92-RS-03</strain>
    </source>
</reference>
<evidence type="ECO:0000313" key="3">
    <source>
        <dbReference type="Proteomes" id="UP000253551"/>
    </source>
</evidence>
<dbReference type="AlphaFoldDB" id="A0A367IT65"/>
<sequence>LDDLSKLIYNQPEINVDESSEYNELLNEIDILKSEKEGIQLNIEEKIEKKQKELKKYYSDMIVGYNTTIKNLQEENDRIKNNSSQKRGKEKINENINIQDKSEELDLDSLCKIRGYNNVDNE</sequence>
<proteinExistence type="predicted"/>
<feature type="non-terminal residue" evidence="2">
    <location>
        <position position="122"/>
    </location>
</feature>
<gene>
    <name evidence="2" type="ORF">CU098_008474</name>
</gene>
<dbReference type="Proteomes" id="UP000253551">
    <property type="component" value="Unassembled WGS sequence"/>
</dbReference>
<comment type="caution">
    <text evidence="2">The sequence shown here is derived from an EMBL/GenBank/DDBJ whole genome shotgun (WGS) entry which is preliminary data.</text>
</comment>
<evidence type="ECO:0000256" key="1">
    <source>
        <dbReference type="SAM" id="MobiDB-lite"/>
    </source>
</evidence>
<feature type="region of interest" description="Disordered" evidence="1">
    <location>
        <begin position="76"/>
        <end position="95"/>
    </location>
</feature>
<name>A0A367IT65_RHIST</name>
<evidence type="ECO:0000313" key="2">
    <source>
        <dbReference type="EMBL" id="RCH80877.1"/>
    </source>
</evidence>
<keyword evidence="3" id="KW-1185">Reference proteome</keyword>
<feature type="non-terminal residue" evidence="2">
    <location>
        <position position="1"/>
    </location>
</feature>
<dbReference type="EMBL" id="PJQM01005775">
    <property type="protein sequence ID" value="RCH80877.1"/>
    <property type="molecule type" value="Genomic_DNA"/>
</dbReference>
<protein>
    <submittedName>
        <fullName evidence="2">Uncharacterized protein</fullName>
    </submittedName>
</protein>